<comment type="caution">
    <text evidence="1">The sequence shown here is derived from an EMBL/GenBank/DDBJ whole genome shotgun (WGS) entry which is preliminary data.</text>
</comment>
<dbReference type="Proteomes" id="UP000034954">
    <property type="component" value="Unassembled WGS sequence"/>
</dbReference>
<organism evidence="1 2">
    <name type="scientific">Candidatus Brocadia fulgida</name>
    <dbReference type="NCBI Taxonomy" id="380242"/>
    <lineage>
        <taxon>Bacteria</taxon>
        <taxon>Pseudomonadati</taxon>
        <taxon>Planctomycetota</taxon>
        <taxon>Candidatus Brocadiia</taxon>
        <taxon>Candidatus Brocadiales</taxon>
        <taxon>Candidatus Brocadiaceae</taxon>
        <taxon>Candidatus Brocadia</taxon>
    </lineage>
</organism>
<reference evidence="1 2" key="1">
    <citation type="journal article" date="2013" name="BMC Microbiol.">
        <title>Identification of the type II cytochrome c maturation pathway in anammox bacteria by comparative genomics.</title>
        <authorList>
            <person name="Ferousi C."/>
            <person name="Speth D.R."/>
            <person name="Reimann J."/>
            <person name="Op den Camp H.J."/>
            <person name="Allen J.W."/>
            <person name="Keltjens J.T."/>
            <person name="Jetten M.S."/>
        </authorList>
    </citation>
    <scope>NUCLEOTIDE SEQUENCE [LARGE SCALE GENOMIC DNA]</scope>
    <source>
        <strain evidence="1">RU1</strain>
    </source>
</reference>
<protein>
    <submittedName>
        <fullName evidence="1">Uncharacterized protein</fullName>
    </submittedName>
</protein>
<dbReference type="AlphaFoldDB" id="A0A0M2V1G7"/>
<evidence type="ECO:0000313" key="1">
    <source>
        <dbReference type="EMBL" id="KKO20564.1"/>
    </source>
</evidence>
<accession>A0A0M2V1G7</accession>
<gene>
    <name evidence="1" type="ORF">BROFUL_00682</name>
</gene>
<sequence length="41" mass="4930">MFSWQKRLQTVHNQKRIIAGIIETRKTVETRNKRGMEIEDS</sequence>
<evidence type="ECO:0000313" key="2">
    <source>
        <dbReference type="Proteomes" id="UP000034954"/>
    </source>
</evidence>
<proteinExistence type="predicted"/>
<dbReference type="EMBL" id="LAQJ01000089">
    <property type="protein sequence ID" value="KKO20564.1"/>
    <property type="molecule type" value="Genomic_DNA"/>
</dbReference>
<keyword evidence="2" id="KW-1185">Reference proteome</keyword>
<name>A0A0M2V1G7_9BACT</name>